<dbReference type="EMBL" id="VUNS01000001">
    <property type="protein sequence ID" value="MST95480.1"/>
    <property type="molecule type" value="Genomic_DNA"/>
</dbReference>
<name>A0A844FW63_9BACT</name>
<protein>
    <submittedName>
        <fullName evidence="5">AraC family transcriptional regulator</fullName>
    </submittedName>
</protein>
<dbReference type="SMART" id="SM00342">
    <property type="entry name" value="HTH_ARAC"/>
    <property type="match status" value="1"/>
</dbReference>
<evidence type="ECO:0000313" key="6">
    <source>
        <dbReference type="Proteomes" id="UP000435649"/>
    </source>
</evidence>
<dbReference type="SUPFAM" id="SSF46689">
    <property type="entry name" value="Homeodomain-like"/>
    <property type="match status" value="2"/>
</dbReference>
<dbReference type="GO" id="GO:0003700">
    <property type="term" value="F:DNA-binding transcription factor activity"/>
    <property type="evidence" value="ECO:0007669"/>
    <property type="project" value="InterPro"/>
</dbReference>
<keyword evidence="2" id="KW-0238">DNA-binding</keyword>
<dbReference type="Proteomes" id="UP000435649">
    <property type="component" value="Unassembled WGS sequence"/>
</dbReference>
<proteinExistence type="predicted"/>
<dbReference type="AlphaFoldDB" id="A0A844FW63"/>
<gene>
    <name evidence="5" type="ORF">FYJ85_00265</name>
</gene>
<sequence length="316" mass="36245">MGTLTKKLSLLYIILHKSETQMDKNRMGNDKIIAFDFNAERPDIHRLLMPMPEFHRRYGLWIINASTAGRSPVDGFHACRPRKFEFYSISHLIDGAGRCWIDGRGECEMKPGQLVAVSPGTLNRYGGDCGRPYVEDSIRFTGPVADMLYHSGVLRDGVCEFGTARKLLPIAELIQDPSNDAQINANITLQKLLVDLYFERRRSSGAPPVEELLEAIKSRPKHWWTVEEMAEFCNLSPDQFRRNFRQHTGMLPKSYVEEFKLRQAAELLVSTALPVSEVAGRLGYRDPYHFSRRFKNFSGISPERYRREFPNFAAPR</sequence>
<dbReference type="InterPro" id="IPR018060">
    <property type="entry name" value="HTH_AraC"/>
</dbReference>
<dbReference type="SUPFAM" id="SSF51215">
    <property type="entry name" value="Regulatory protein AraC"/>
    <property type="match status" value="1"/>
</dbReference>
<dbReference type="InterPro" id="IPR020449">
    <property type="entry name" value="Tscrpt_reg_AraC-type_HTH"/>
</dbReference>
<dbReference type="InterPro" id="IPR037923">
    <property type="entry name" value="HTH-like"/>
</dbReference>
<reference evidence="5 6" key="1">
    <citation type="submission" date="2019-08" db="EMBL/GenBank/DDBJ databases">
        <title>In-depth cultivation of the pig gut microbiome towards novel bacterial diversity and tailored functional studies.</title>
        <authorList>
            <person name="Wylensek D."/>
            <person name="Hitch T.C.A."/>
            <person name="Clavel T."/>
        </authorList>
    </citation>
    <scope>NUCLEOTIDE SEQUENCE [LARGE SCALE GENOMIC DNA]</scope>
    <source>
        <strain evidence="5 6">BBE-744-WT-12</strain>
    </source>
</reference>
<dbReference type="InterPro" id="IPR009057">
    <property type="entry name" value="Homeodomain-like_sf"/>
</dbReference>
<organism evidence="5 6">
    <name type="scientific">Victivallis lenta</name>
    <dbReference type="NCBI Taxonomy" id="2606640"/>
    <lineage>
        <taxon>Bacteria</taxon>
        <taxon>Pseudomonadati</taxon>
        <taxon>Lentisphaerota</taxon>
        <taxon>Lentisphaeria</taxon>
        <taxon>Victivallales</taxon>
        <taxon>Victivallaceae</taxon>
        <taxon>Victivallis</taxon>
    </lineage>
</organism>
<keyword evidence="6" id="KW-1185">Reference proteome</keyword>
<dbReference type="Pfam" id="PF02311">
    <property type="entry name" value="AraC_binding"/>
    <property type="match status" value="1"/>
</dbReference>
<evidence type="ECO:0000256" key="1">
    <source>
        <dbReference type="ARBA" id="ARBA00023015"/>
    </source>
</evidence>
<evidence type="ECO:0000256" key="3">
    <source>
        <dbReference type="ARBA" id="ARBA00023163"/>
    </source>
</evidence>
<dbReference type="Pfam" id="PF12833">
    <property type="entry name" value="HTH_18"/>
    <property type="match status" value="1"/>
</dbReference>
<dbReference type="Gene3D" id="1.10.10.60">
    <property type="entry name" value="Homeodomain-like"/>
    <property type="match status" value="2"/>
</dbReference>
<keyword evidence="3" id="KW-0804">Transcription</keyword>
<dbReference type="PROSITE" id="PS01124">
    <property type="entry name" value="HTH_ARAC_FAMILY_2"/>
    <property type="match status" value="1"/>
</dbReference>
<dbReference type="InterPro" id="IPR050204">
    <property type="entry name" value="AraC_XylS_family_regulators"/>
</dbReference>
<evidence type="ECO:0000256" key="2">
    <source>
        <dbReference type="ARBA" id="ARBA00023125"/>
    </source>
</evidence>
<dbReference type="PANTHER" id="PTHR46796">
    <property type="entry name" value="HTH-TYPE TRANSCRIPTIONAL ACTIVATOR RHAS-RELATED"/>
    <property type="match status" value="1"/>
</dbReference>
<feature type="domain" description="HTH araC/xylS-type" evidence="4">
    <location>
        <begin position="210"/>
        <end position="308"/>
    </location>
</feature>
<evidence type="ECO:0000259" key="4">
    <source>
        <dbReference type="PROSITE" id="PS01124"/>
    </source>
</evidence>
<keyword evidence="1" id="KW-0805">Transcription regulation</keyword>
<accession>A0A844FW63</accession>
<dbReference type="PRINTS" id="PR00032">
    <property type="entry name" value="HTHARAC"/>
</dbReference>
<comment type="caution">
    <text evidence="5">The sequence shown here is derived from an EMBL/GenBank/DDBJ whole genome shotgun (WGS) entry which is preliminary data.</text>
</comment>
<evidence type="ECO:0000313" key="5">
    <source>
        <dbReference type="EMBL" id="MST95480.1"/>
    </source>
</evidence>
<dbReference type="InterPro" id="IPR003313">
    <property type="entry name" value="AraC-bd"/>
</dbReference>
<dbReference type="GO" id="GO:0043565">
    <property type="term" value="F:sequence-specific DNA binding"/>
    <property type="evidence" value="ECO:0007669"/>
    <property type="project" value="InterPro"/>
</dbReference>